<keyword evidence="1" id="KW-0812">Transmembrane</keyword>
<accession>L8GT48</accession>
<reference evidence="2 3" key="1">
    <citation type="journal article" date="2013" name="Genome Biol.">
        <title>Genome of Acanthamoeba castellanii highlights extensive lateral gene transfer and early evolution of tyrosine kinase signaling.</title>
        <authorList>
            <person name="Clarke M."/>
            <person name="Lohan A.J."/>
            <person name="Liu B."/>
            <person name="Lagkouvardos I."/>
            <person name="Roy S."/>
            <person name="Zafar N."/>
            <person name="Bertelli C."/>
            <person name="Schilde C."/>
            <person name="Kianianmomeni A."/>
            <person name="Burglin T.R."/>
            <person name="Frech C."/>
            <person name="Turcotte B."/>
            <person name="Kopec K.O."/>
            <person name="Synnott J.M."/>
            <person name="Choo C."/>
            <person name="Paponov I."/>
            <person name="Finkler A."/>
            <person name="Soon Heng Tan C."/>
            <person name="Hutchins A.P."/>
            <person name="Weinmeier T."/>
            <person name="Rattei T."/>
            <person name="Chu J.S."/>
            <person name="Gimenez G."/>
            <person name="Irimia M."/>
            <person name="Rigden D.J."/>
            <person name="Fitzpatrick D.A."/>
            <person name="Lorenzo-Morales J."/>
            <person name="Bateman A."/>
            <person name="Chiu C.H."/>
            <person name="Tang P."/>
            <person name="Hegemann P."/>
            <person name="Fromm H."/>
            <person name="Raoult D."/>
            <person name="Greub G."/>
            <person name="Miranda-Saavedra D."/>
            <person name="Chen N."/>
            <person name="Nash P."/>
            <person name="Ginger M.L."/>
            <person name="Horn M."/>
            <person name="Schaap P."/>
            <person name="Caler L."/>
            <person name="Loftus B."/>
        </authorList>
    </citation>
    <scope>NUCLEOTIDE SEQUENCE [LARGE SCALE GENOMIC DNA]</scope>
    <source>
        <strain evidence="2 3">Neff</strain>
    </source>
</reference>
<proteinExistence type="predicted"/>
<dbReference type="GeneID" id="14916492"/>
<feature type="transmembrane region" description="Helical" evidence="1">
    <location>
        <begin position="100"/>
        <end position="119"/>
    </location>
</feature>
<dbReference type="KEGG" id="acan:ACA1_078490"/>
<feature type="transmembrane region" description="Helical" evidence="1">
    <location>
        <begin position="125"/>
        <end position="146"/>
    </location>
</feature>
<sequence>MEEEKRIKAQWGPVWKRTAGATAVGMVVGAAVARRRLRLALEAGPAQEIAASTLLAAAASKPPSTIIFTSALAGGLTAGTTTGLFLVSRELLRVDMQWEGMVPSLYAGMATGALLGAATGGPYPALLGMSTLGGLAAVGEGGVALWNRWYNKKRQQIFQQRLIEKRQTLLRQRAQAAQSELEHIDQQLETIAYHLNAQKEKEEAAHESVMSWMSLKVPSWFPIQPVTEETQKKKQEAEALEKELMDRYYAQRELEYQQQLQRQRDTKEVSNAQ</sequence>
<dbReference type="EMBL" id="KB008022">
    <property type="protein sequence ID" value="ELR15788.1"/>
    <property type="molecule type" value="Genomic_DNA"/>
</dbReference>
<organism evidence="2 3">
    <name type="scientific">Acanthamoeba castellanii (strain ATCC 30010 / Neff)</name>
    <dbReference type="NCBI Taxonomy" id="1257118"/>
    <lineage>
        <taxon>Eukaryota</taxon>
        <taxon>Amoebozoa</taxon>
        <taxon>Discosea</taxon>
        <taxon>Longamoebia</taxon>
        <taxon>Centramoebida</taxon>
        <taxon>Acanthamoebidae</taxon>
        <taxon>Acanthamoeba</taxon>
    </lineage>
</organism>
<evidence type="ECO:0000313" key="3">
    <source>
        <dbReference type="Proteomes" id="UP000011083"/>
    </source>
</evidence>
<feature type="transmembrane region" description="Helical" evidence="1">
    <location>
        <begin position="66"/>
        <end position="88"/>
    </location>
</feature>
<protein>
    <recommendedName>
        <fullName evidence="4">Transmembrane protein</fullName>
    </recommendedName>
</protein>
<evidence type="ECO:0008006" key="4">
    <source>
        <dbReference type="Google" id="ProtNLM"/>
    </source>
</evidence>
<gene>
    <name evidence="2" type="ORF">ACA1_078490</name>
</gene>
<name>L8GT48_ACACF</name>
<keyword evidence="1" id="KW-1133">Transmembrane helix</keyword>
<keyword evidence="1" id="KW-0472">Membrane</keyword>
<evidence type="ECO:0000313" key="2">
    <source>
        <dbReference type="EMBL" id="ELR15788.1"/>
    </source>
</evidence>
<evidence type="ECO:0000256" key="1">
    <source>
        <dbReference type="SAM" id="Phobius"/>
    </source>
</evidence>
<dbReference type="VEuPathDB" id="AmoebaDB:ACA1_078490"/>
<dbReference type="RefSeq" id="XP_004337801.1">
    <property type="nucleotide sequence ID" value="XM_004337753.1"/>
</dbReference>
<keyword evidence="3" id="KW-1185">Reference proteome</keyword>
<dbReference type="AlphaFoldDB" id="L8GT48"/>
<dbReference type="Proteomes" id="UP000011083">
    <property type="component" value="Unassembled WGS sequence"/>
</dbReference>